<accession>A0A9X6MQV5</accession>
<comment type="caution">
    <text evidence="1">The sequence shown here is derived from an EMBL/GenBank/DDBJ whole genome shotgun (WGS) entry which is preliminary data.</text>
</comment>
<evidence type="ECO:0000313" key="1">
    <source>
        <dbReference type="EMBL" id="OUB87550.1"/>
    </source>
</evidence>
<protein>
    <submittedName>
        <fullName evidence="1">Uncharacterized protein</fullName>
    </submittedName>
</protein>
<name>A0A9X6MQV5_BACTV</name>
<sequence>MRQLSKPDFLNNPFNTRLKKRIQRTEQIEALKPGGAQCRNTTRAPDWRSNDEMRQLSKPDFLNNPFNIRLKRRIQRAEQIEALKLGGAQCSVTTRAPDWRSNDEMRLPSEPDFLNFLSKKV</sequence>
<dbReference type="Proteomes" id="UP000195160">
    <property type="component" value="Unassembled WGS sequence"/>
</dbReference>
<gene>
    <name evidence="1" type="ORF">BK784_31265</name>
</gene>
<reference evidence="1 2" key="1">
    <citation type="submission" date="2016-10" db="EMBL/GenBank/DDBJ databases">
        <title>Comparative genomics of Bacillus thuringiensis reveals a path to pathogens against multiple invertebrate hosts.</title>
        <authorList>
            <person name="Zheng J."/>
            <person name="Gao Q."/>
            <person name="Liu H."/>
            <person name="Peng D."/>
            <person name="Ruan L."/>
            <person name="Sun M."/>
        </authorList>
    </citation>
    <scope>NUCLEOTIDE SEQUENCE [LARGE SCALE GENOMIC DNA]</scope>
    <source>
        <strain evidence="1">T30001</strain>
    </source>
</reference>
<organism evidence="1 2">
    <name type="scientific">Bacillus thuringiensis subsp. medellin</name>
    <dbReference type="NCBI Taxonomy" id="79672"/>
    <lineage>
        <taxon>Bacteria</taxon>
        <taxon>Bacillati</taxon>
        <taxon>Bacillota</taxon>
        <taxon>Bacilli</taxon>
        <taxon>Bacillales</taxon>
        <taxon>Bacillaceae</taxon>
        <taxon>Bacillus</taxon>
        <taxon>Bacillus cereus group</taxon>
    </lineage>
</organism>
<dbReference type="EMBL" id="MOOV01000256">
    <property type="protein sequence ID" value="OUB87550.1"/>
    <property type="molecule type" value="Genomic_DNA"/>
</dbReference>
<proteinExistence type="predicted"/>
<dbReference type="AlphaFoldDB" id="A0A9X6MQV5"/>
<evidence type="ECO:0000313" key="2">
    <source>
        <dbReference type="Proteomes" id="UP000195160"/>
    </source>
</evidence>